<dbReference type="InterPro" id="IPR021505">
    <property type="entry name" value="Phage_B3_Orf6"/>
</dbReference>
<name>A0AAI9BX43_STEMA</name>
<protein>
    <submittedName>
        <fullName evidence="1">DUF3164 family protein</fullName>
    </submittedName>
</protein>
<dbReference type="Pfam" id="PF11363">
    <property type="entry name" value="DUF3164"/>
    <property type="match status" value="1"/>
</dbReference>
<comment type="caution">
    <text evidence="1">The sequence shown here is derived from an EMBL/GenBank/DDBJ whole genome shotgun (WGS) entry which is preliminary data.</text>
</comment>
<dbReference type="EMBL" id="ABLOJW010000003">
    <property type="protein sequence ID" value="EKT4091232.1"/>
    <property type="molecule type" value="Genomic_DNA"/>
</dbReference>
<evidence type="ECO:0000313" key="1">
    <source>
        <dbReference type="EMBL" id="EKT4091232.1"/>
    </source>
</evidence>
<proteinExistence type="predicted"/>
<accession>A0AAI9BX43</accession>
<dbReference type="AlphaFoldDB" id="A0AAI9BX43"/>
<sequence>MQANAIPEGYRQDAKGHLVPEQHIKEIDKLRDELVQELAERAQDLHKRMADFKRHAFNSIAAFVSLSAEQYRVHIGGKKGNVTLVAYDGRYKVIRQFQETIKFDERLLAAKALIDQCLAEWTEGARTEIRTIINDAFRVDQQGNIRTGQVLQLRRLEIDDPRWQEAMRAIGEAVQVMGSKSYVRVYQRDKDGAYQPITLDLSAVAL</sequence>
<dbReference type="RefSeq" id="WP_128987855.1">
    <property type="nucleotide sequence ID" value="NZ_RATS01000021.1"/>
</dbReference>
<organism evidence="1 2">
    <name type="scientific">Stenotrophomonas maltophilia</name>
    <name type="common">Pseudomonas maltophilia</name>
    <name type="synonym">Xanthomonas maltophilia</name>
    <dbReference type="NCBI Taxonomy" id="40324"/>
    <lineage>
        <taxon>Bacteria</taxon>
        <taxon>Pseudomonadati</taxon>
        <taxon>Pseudomonadota</taxon>
        <taxon>Gammaproteobacteria</taxon>
        <taxon>Lysobacterales</taxon>
        <taxon>Lysobacteraceae</taxon>
        <taxon>Stenotrophomonas</taxon>
        <taxon>Stenotrophomonas maltophilia group</taxon>
    </lineage>
</organism>
<dbReference type="Proteomes" id="UP001218208">
    <property type="component" value="Unassembled WGS sequence"/>
</dbReference>
<evidence type="ECO:0000313" key="2">
    <source>
        <dbReference type="Proteomes" id="UP001218208"/>
    </source>
</evidence>
<reference evidence="1" key="1">
    <citation type="submission" date="2022-07" db="EMBL/GenBank/DDBJ databases">
        <authorList>
            <consortium name="DAFM: The Division of Animal and Food Microbiology"/>
        </authorList>
    </citation>
    <scope>NUCLEOTIDE SEQUENCE</scope>
    <source>
        <strain evidence="1">19MO01SH01-2</strain>
    </source>
</reference>
<gene>
    <name evidence="1" type="ORF">QEG23_000712</name>
</gene>